<keyword evidence="4" id="KW-0472">Membrane</keyword>
<evidence type="ECO:0000256" key="2">
    <source>
        <dbReference type="ARBA" id="ARBA00004418"/>
    </source>
</evidence>
<dbReference type="InterPro" id="IPR012902">
    <property type="entry name" value="N_methyl_site"/>
</dbReference>
<dbReference type="InterPro" id="IPR045584">
    <property type="entry name" value="Pilin-like"/>
</dbReference>
<accession>A0A7C5VJC7</accession>
<keyword evidence="4" id="KW-0998">Cell outer membrane</keyword>
<dbReference type="NCBIfam" id="TIGR02532">
    <property type="entry name" value="IV_pilin_GFxxxE"/>
    <property type="match status" value="1"/>
</dbReference>
<dbReference type="Pfam" id="PF07963">
    <property type="entry name" value="N_methyl"/>
    <property type="match status" value="1"/>
</dbReference>
<dbReference type="GO" id="GO:0009279">
    <property type="term" value="C:cell outer membrane"/>
    <property type="evidence" value="ECO:0007669"/>
    <property type="project" value="UniProtKB-SubCell"/>
</dbReference>
<reference evidence="5" key="1">
    <citation type="journal article" date="2020" name="mSystems">
        <title>Genome- and Community-Level Interaction Insights into Carbon Utilization and Element Cycling Functions of Hydrothermarchaeota in Hydrothermal Sediment.</title>
        <authorList>
            <person name="Zhou Z."/>
            <person name="Liu Y."/>
            <person name="Xu W."/>
            <person name="Pan J."/>
            <person name="Luo Z.H."/>
            <person name="Li M."/>
        </authorList>
    </citation>
    <scope>NUCLEOTIDE SEQUENCE [LARGE SCALE GENOMIC DNA]</scope>
    <source>
        <strain evidence="5">SpSt-1071</strain>
    </source>
</reference>
<dbReference type="EMBL" id="DRXE01000148">
    <property type="protein sequence ID" value="HHM67835.1"/>
    <property type="molecule type" value="Genomic_DNA"/>
</dbReference>
<evidence type="ECO:0000256" key="1">
    <source>
        <dbReference type="ARBA" id="ARBA00004203"/>
    </source>
</evidence>
<keyword evidence="3" id="KW-0574">Periplasm</keyword>
<evidence type="ECO:0000256" key="4">
    <source>
        <dbReference type="ARBA" id="ARBA00023237"/>
    </source>
</evidence>
<comment type="caution">
    <text evidence="5">The sequence shown here is derived from an EMBL/GenBank/DDBJ whole genome shotgun (WGS) entry which is preliminary data.</text>
</comment>
<gene>
    <name evidence="5" type="ORF">ENM28_03820</name>
</gene>
<dbReference type="AlphaFoldDB" id="A0A7C5VJC7"/>
<dbReference type="Gene3D" id="3.30.700.10">
    <property type="entry name" value="Glycoprotein, Type 4 Pilin"/>
    <property type="match status" value="1"/>
</dbReference>
<evidence type="ECO:0000313" key="5">
    <source>
        <dbReference type="EMBL" id="HHM67835.1"/>
    </source>
</evidence>
<dbReference type="GO" id="GO:0042597">
    <property type="term" value="C:periplasmic space"/>
    <property type="evidence" value="ECO:0007669"/>
    <property type="project" value="UniProtKB-SubCell"/>
</dbReference>
<comment type="subcellular location">
    <subcellularLocation>
        <location evidence="1">Cell outer membrane</location>
        <topology evidence="1">Single-pass membrane protein</topology>
    </subcellularLocation>
    <subcellularLocation>
        <location evidence="2">Periplasm</location>
    </subcellularLocation>
</comment>
<proteinExistence type="predicted"/>
<evidence type="ECO:0000256" key="3">
    <source>
        <dbReference type="ARBA" id="ARBA00022764"/>
    </source>
</evidence>
<organism evidence="5">
    <name type="scientific">Thermus caliditerrae</name>
    <dbReference type="NCBI Taxonomy" id="1330700"/>
    <lineage>
        <taxon>Bacteria</taxon>
        <taxon>Thermotogati</taxon>
        <taxon>Deinococcota</taxon>
        <taxon>Deinococci</taxon>
        <taxon>Thermales</taxon>
        <taxon>Thermaceae</taxon>
        <taxon>Thermus</taxon>
    </lineage>
</organism>
<name>A0A7C5VJC7_9DEIN</name>
<dbReference type="SUPFAM" id="SSF54523">
    <property type="entry name" value="Pili subunits"/>
    <property type="match status" value="1"/>
</dbReference>
<sequence>MSQRGGALKARGFTLAELAVTLLLLAVLAAVAVPRYLDLQAQTQKAQRQEVLRHLRSAYAIHVAQHRSPPTWNALKALMGNPTPLRLSSSCPSGTTVAYWDGNGNALCNAGERLAYLYADEACTLFLIAVSQTTVTVPIRCLRAHPDTLN</sequence>
<protein>
    <submittedName>
        <fullName evidence="5">Prepilin-type N-terminal cleavage/methylation domain-containing protein</fullName>
    </submittedName>
</protein>